<evidence type="ECO:0000313" key="4">
    <source>
        <dbReference type="Proteomes" id="UP000024329"/>
    </source>
</evidence>
<dbReference type="PANTHER" id="PTHR11941:SF54">
    <property type="entry name" value="ENOYL-COA HYDRATASE, MITOCHONDRIAL"/>
    <property type="match status" value="1"/>
</dbReference>
<name>A0A031JNK6_9SPHN</name>
<dbReference type="Proteomes" id="UP000024329">
    <property type="component" value="Unassembled WGS sequence"/>
</dbReference>
<evidence type="ECO:0000256" key="1">
    <source>
        <dbReference type="ARBA" id="ARBA00005254"/>
    </source>
</evidence>
<keyword evidence="2" id="KW-0456">Lyase</keyword>
<dbReference type="Gene3D" id="1.10.12.10">
    <property type="entry name" value="Lyase 2-enoyl-coa Hydratase, Chain A, domain 2"/>
    <property type="match status" value="1"/>
</dbReference>
<keyword evidence="3" id="KW-0413">Isomerase</keyword>
<organism evidence="3 4">
    <name type="scientific">Novosphingobium resinovorum</name>
    <dbReference type="NCBI Taxonomy" id="158500"/>
    <lineage>
        <taxon>Bacteria</taxon>
        <taxon>Pseudomonadati</taxon>
        <taxon>Pseudomonadota</taxon>
        <taxon>Alphaproteobacteria</taxon>
        <taxon>Sphingomonadales</taxon>
        <taxon>Sphingomonadaceae</taxon>
        <taxon>Novosphingobium</taxon>
    </lineage>
</organism>
<dbReference type="eggNOG" id="COG1024">
    <property type="taxonomic scope" value="Bacteria"/>
</dbReference>
<evidence type="ECO:0000256" key="2">
    <source>
        <dbReference type="ARBA" id="ARBA00023239"/>
    </source>
</evidence>
<dbReference type="InterPro" id="IPR029045">
    <property type="entry name" value="ClpP/crotonase-like_dom_sf"/>
</dbReference>
<dbReference type="AlphaFoldDB" id="A0A031JNK6"/>
<dbReference type="FunFam" id="3.90.226.10:FF:000009">
    <property type="entry name" value="Carnitinyl-CoA dehydratase"/>
    <property type="match status" value="1"/>
</dbReference>
<dbReference type="PANTHER" id="PTHR11941">
    <property type="entry name" value="ENOYL-COA HYDRATASE-RELATED"/>
    <property type="match status" value="1"/>
</dbReference>
<dbReference type="EMBL" id="JFYZ01000027">
    <property type="protein sequence ID" value="EZP79336.1"/>
    <property type="molecule type" value="Genomic_DNA"/>
</dbReference>
<dbReference type="InterPro" id="IPR001753">
    <property type="entry name" value="Enoyl-CoA_hydra/iso"/>
</dbReference>
<dbReference type="Gene3D" id="3.90.226.10">
    <property type="entry name" value="2-enoyl-CoA Hydratase, Chain A, domain 1"/>
    <property type="match status" value="1"/>
</dbReference>
<dbReference type="FunFam" id="1.10.12.10:FF:000001">
    <property type="entry name" value="Probable enoyl-CoA hydratase, mitochondrial"/>
    <property type="match status" value="1"/>
</dbReference>
<dbReference type="GO" id="GO:0006635">
    <property type="term" value="P:fatty acid beta-oxidation"/>
    <property type="evidence" value="ECO:0007669"/>
    <property type="project" value="TreeGrafter"/>
</dbReference>
<evidence type="ECO:0000313" key="3">
    <source>
        <dbReference type="EMBL" id="EZP79336.1"/>
    </source>
</evidence>
<dbReference type="CDD" id="cd06558">
    <property type="entry name" value="crotonase-like"/>
    <property type="match status" value="1"/>
</dbReference>
<dbReference type="Pfam" id="PF00378">
    <property type="entry name" value="ECH_1"/>
    <property type="match status" value="1"/>
</dbReference>
<comment type="caution">
    <text evidence="3">The sequence shown here is derived from an EMBL/GenBank/DDBJ whole genome shotgun (WGS) entry which is preliminary data.</text>
</comment>
<gene>
    <name evidence="3" type="ORF">BV97_04099</name>
</gene>
<dbReference type="GO" id="GO:0016853">
    <property type="term" value="F:isomerase activity"/>
    <property type="evidence" value="ECO:0007669"/>
    <property type="project" value="UniProtKB-KW"/>
</dbReference>
<dbReference type="GO" id="GO:0016836">
    <property type="term" value="F:hydro-lyase activity"/>
    <property type="evidence" value="ECO:0007669"/>
    <property type="project" value="UniProtKB-ARBA"/>
</dbReference>
<dbReference type="SUPFAM" id="SSF52096">
    <property type="entry name" value="ClpP/crotonase"/>
    <property type="match status" value="1"/>
</dbReference>
<protein>
    <submittedName>
        <fullName evidence="3">Enoyl-CoA hydratase/isomerase family protein</fullName>
    </submittedName>
</protein>
<sequence>MSDDRTLSIEQVAENVLLVTMNRPDRSNALNTAMGLELIAVFEGLLMQAGDIRCVVLTGAGEKAFCAGGDLKERNGMTDAAWRDQHVVFERMARAILDCPVPVIAAVNGAAYGGGCEIAACCDFIYAAQSARFALTEATLGIIPGAGGTQTIARAVSERRAKELIFSAEPFGAEAAEAWGLVNRTLPAELLVQTAIERAKRIAGNAPLAVRQAKQAIHRGLQMSLADGLAFEIEAYNRLVPTADRKEGVLAFNEKRKPRFEGR</sequence>
<dbReference type="PATRIC" id="fig|158500.4.peg.4166"/>
<proteinExistence type="inferred from homology"/>
<dbReference type="InterPro" id="IPR014748">
    <property type="entry name" value="Enoyl-CoA_hydra_C"/>
</dbReference>
<comment type="similarity">
    <text evidence="1">Belongs to the enoyl-CoA hydratase/isomerase family.</text>
</comment>
<reference evidence="3 4" key="1">
    <citation type="submission" date="2014-03" db="EMBL/GenBank/DDBJ databases">
        <title>Whole genome sequence of Novosphingobium resinovorum KF1.</title>
        <authorList>
            <person name="Gan H.M."/>
            <person name="Gan H.Y."/>
            <person name="Chew T.H."/>
            <person name="Savka M.A."/>
        </authorList>
    </citation>
    <scope>NUCLEOTIDE SEQUENCE [LARGE SCALE GENOMIC DNA]</scope>
    <source>
        <strain evidence="3 4">KF1</strain>
    </source>
</reference>
<accession>A0A031JNK6</accession>